<keyword evidence="4" id="KW-1185">Reference proteome</keyword>
<feature type="domain" description="Copper resistance protein D" evidence="2">
    <location>
        <begin position="45"/>
        <end position="146"/>
    </location>
</feature>
<comment type="caution">
    <text evidence="3">The sequence shown here is derived from an EMBL/GenBank/DDBJ whole genome shotgun (WGS) entry which is preliminary data.</text>
</comment>
<name>A0ABS0AKC1_9GAMM</name>
<evidence type="ECO:0000256" key="1">
    <source>
        <dbReference type="SAM" id="Phobius"/>
    </source>
</evidence>
<dbReference type="Pfam" id="PF05425">
    <property type="entry name" value="CopD"/>
    <property type="match status" value="1"/>
</dbReference>
<feature type="transmembrane region" description="Helical" evidence="1">
    <location>
        <begin position="130"/>
        <end position="150"/>
    </location>
</feature>
<sequence>MALPLALHLLAAVVWVGGMFYAYLAMRPAVVQVIDPARRPALWAATLERFFRWVWAAVVLLLATGFGMVFGVYKGMANVEWHIHAMIGLGILMMLLFAHVYFAPFRRLKQAVADNDASEGARRVGQIRKLVGINLILGLIVVVIASGGRYL</sequence>
<accession>A0ABS0AKC1</accession>
<feature type="transmembrane region" description="Helical" evidence="1">
    <location>
        <begin position="50"/>
        <end position="71"/>
    </location>
</feature>
<dbReference type="EMBL" id="ARXR01000054">
    <property type="protein sequence ID" value="MBF5054582.1"/>
    <property type="molecule type" value="Genomic_DNA"/>
</dbReference>
<feature type="transmembrane region" description="Helical" evidence="1">
    <location>
        <begin position="6"/>
        <end position="30"/>
    </location>
</feature>
<gene>
    <name evidence="3" type="ORF">ISO4_03184</name>
</gene>
<organism evidence="3 4">
    <name type="scientific">Alloalcanivorax venustensis ISO4</name>
    <dbReference type="NCBI Taxonomy" id="1177184"/>
    <lineage>
        <taxon>Bacteria</taxon>
        <taxon>Pseudomonadati</taxon>
        <taxon>Pseudomonadota</taxon>
        <taxon>Gammaproteobacteria</taxon>
        <taxon>Oceanospirillales</taxon>
        <taxon>Alcanivoracaceae</taxon>
        <taxon>Alloalcanivorax</taxon>
    </lineage>
</organism>
<dbReference type="Proteomes" id="UP000644441">
    <property type="component" value="Unassembled WGS sequence"/>
</dbReference>
<dbReference type="RefSeq" id="WP_194856897.1">
    <property type="nucleotide sequence ID" value="NZ_ARXR01000054.1"/>
</dbReference>
<feature type="transmembrane region" description="Helical" evidence="1">
    <location>
        <begin position="83"/>
        <end position="102"/>
    </location>
</feature>
<evidence type="ECO:0000313" key="3">
    <source>
        <dbReference type="EMBL" id="MBF5054582.1"/>
    </source>
</evidence>
<evidence type="ECO:0000313" key="4">
    <source>
        <dbReference type="Proteomes" id="UP000644441"/>
    </source>
</evidence>
<reference evidence="3 4" key="1">
    <citation type="submission" date="2012-09" db="EMBL/GenBank/DDBJ databases">
        <title>Genome Sequence of alkane-degrading Bacterium Alcanivorax venustensis ISO4.</title>
        <authorList>
            <person name="Lai Q."/>
            <person name="Shao Z."/>
        </authorList>
    </citation>
    <scope>NUCLEOTIDE SEQUENCE [LARGE SCALE GENOMIC DNA]</scope>
    <source>
        <strain evidence="3 4">ISO4</strain>
    </source>
</reference>
<dbReference type="InterPro" id="IPR008457">
    <property type="entry name" value="Cu-R_CopD_dom"/>
</dbReference>
<keyword evidence="1" id="KW-0812">Transmembrane</keyword>
<keyword evidence="1" id="KW-1133">Transmembrane helix</keyword>
<protein>
    <submittedName>
        <fullName evidence="3">Integral membrane protein</fullName>
    </submittedName>
</protein>
<proteinExistence type="predicted"/>
<keyword evidence="1" id="KW-0472">Membrane</keyword>
<evidence type="ECO:0000259" key="2">
    <source>
        <dbReference type="Pfam" id="PF05425"/>
    </source>
</evidence>